<dbReference type="AlphaFoldDB" id="A0A367VMC2"/>
<evidence type="ECO:0000313" key="2">
    <source>
        <dbReference type="EMBL" id="RCK25552.1"/>
    </source>
</evidence>
<dbReference type="SUPFAM" id="SSF53098">
    <property type="entry name" value="Ribonuclease H-like"/>
    <property type="match status" value="1"/>
</dbReference>
<dbReference type="RefSeq" id="WP_062956376.1">
    <property type="nucleotide sequence ID" value="NZ_JPWB01000001.1"/>
</dbReference>
<evidence type="ECO:0000313" key="3">
    <source>
        <dbReference type="Proteomes" id="UP000253061"/>
    </source>
</evidence>
<dbReference type="InterPro" id="IPR012337">
    <property type="entry name" value="RNaseH-like_sf"/>
</dbReference>
<dbReference type="Gene3D" id="1.10.10.60">
    <property type="entry name" value="Homeodomain-like"/>
    <property type="match status" value="1"/>
</dbReference>
<dbReference type="InterPro" id="IPR001584">
    <property type="entry name" value="Integrase_cat-core"/>
</dbReference>
<comment type="caution">
    <text evidence="2">The sequence shown here is derived from an EMBL/GenBank/DDBJ whole genome shotgun (WGS) entry which is preliminary data.</text>
</comment>
<dbReference type="InterPro" id="IPR036397">
    <property type="entry name" value="RNaseH_sf"/>
</dbReference>
<dbReference type="InterPro" id="IPR015378">
    <property type="entry name" value="Transposase-like_Mu_C"/>
</dbReference>
<dbReference type="EMBL" id="JPWB01000001">
    <property type="protein sequence ID" value="RCK25552.1"/>
    <property type="molecule type" value="Genomic_DNA"/>
</dbReference>
<dbReference type="PROSITE" id="PS50994">
    <property type="entry name" value="INTEGRASE"/>
    <property type="match status" value="1"/>
</dbReference>
<dbReference type="Pfam" id="PF09299">
    <property type="entry name" value="Mu-transpos_C"/>
    <property type="match status" value="1"/>
</dbReference>
<dbReference type="GO" id="GO:0003676">
    <property type="term" value="F:nucleic acid binding"/>
    <property type="evidence" value="ECO:0007669"/>
    <property type="project" value="InterPro"/>
</dbReference>
<sequence>MTRIHLPEGSRLAFHGAQYKVVTLTENQDVHLSSLDTGEPMLIPSKEIAQAVFDGEAEILCASTNCAQHQLVSFDSFSDQERAEARARLTFVKQVDGASGARNLNQAVGCVIRRCDKEGRDDIPSKRTLIRWYKSWVSGGRDIRALLPRNCFKGPQHMRFDNRLESIVWEIVHERYLKPEYSTGTEIYRAICRRIKKENETAAVGMKLKAPSRRTVYRYLSKLDPYEVLLAHHGQQAADQKFGPVGSGVSTNYPLERVEIDHHLIDLLVVYPNGDVMGRVWLTLAIDSYSRMVVGFDMSPEPPSYRSVMRCLRNAIPPKDKFIQTVLDEFKAQGGNEIEADIEYEWPCFGMIADLVVDNGLEFHSQNLLDALSQLGISIEYNPKRKPRYKGKVERFFETLNSKLIHTLDGTTFSNTQQRGDYQSEKNAKLTIQDLMLLVTKFVVDEYPNTYHEGIRDCPIRRWTRGTEKHPVRLLSNLEDLSVLTSCVETCTLSRIGVRLFNLQFQSEAIQLLYRRLMTGKMNLGGNPKVRVKYDPENLLTVYVEDTQNRVFLPARCLYAAYADGLSVWRHKLVRSVVSKETNGARKHSEEALLNARTTTFELAQKVKRSKRKTQRNRAHRYLREEIAADVVTNLDTATDGKECGESPIPVFDFSSDEIIAEIERSHWRSTSPPRKAGGDDE</sequence>
<reference evidence="2 3" key="1">
    <citation type="submission" date="2014-07" db="EMBL/GenBank/DDBJ databases">
        <title>Draft genome sequence of Thalassospira profundimaris R8-17.</title>
        <authorList>
            <person name="Lai Q."/>
            <person name="Shao Z."/>
        </authorList>
    </citation>
    <scope>NUCLEOTIDE SEQUENCE [LARGE SCALE GENOMIC DNA]</scope>
    <source>
        <strain evidence="2 3">R8-17</strain>
    </source>
</reference>
<protein>
    <recommendedName>
        <fullName evidence="1">Integrase catalytic domain-containing protein</fullName>
    </recommendedName>
</protein>
<feature type="domain" description="Integrase catalytic" evidence="1">
    <location>
        <begin position="250"/>
        <end position="467"/>
    </location>
</feature>
<dbReference type="Gene3D" id="3.30.420.10">
    <property type="entry name" value="Ribonuclease H-like superfamily/Ribonuclease H"/>
    <property type="match status" value="1"/>
</dbReference>
<evidence type="ECO:0000259" key="1">
    <source>
        <dbReference type="PROSITE" id="PS50994"/>
    </source>
</evidence>
<dbReference type="GO" id="GO:0015074">
    <property type="term" value="P:DNA integration"/>
    <property type="evidence" value="ECO:0007669"/>
    <property type="project" value="InterPro"/>
</dbReference>
<dbReference type="Proteomes" id="UP000253061">
    <property type="component" value="Unassembled WGS sequence"/>
</dbReference>
<name>A0A367VMC2_9PROT</name>
<accession>A0A367VMC2</accession>
<gene>
    <name evidence="2" type="ORF">TH6_02775</name>
</gene>
<organism evidence="2 3">
    <name type="scientific">Thalassospira profundimaris</name>
    <dbReference type="NCBI Taxonomy" id="502049"/>
    <lineage>
        <taxon>Bacteria</taxon>
        <taxon>Pseudomonadati</taxon>
        <taxon>Pseudomonadota</taxon>
        <taxon>Alphaproteobacteria</taxon>
        <taxon>Rhodospirillales</taxon>
        <taxon>Thalassospiraceae</taxon>
        <taxon>Thalassospira</taxon>
    </lineage>
</organism>
<proteinExistence type="predicted"/>